<accession>A0A387HLT1</accession>
<reference evidence="1 2" key="1">
    <citation type="submission" date="2018-10" db="EMBL/GenBank/DDBJ databases">
        <title>Relationship between Morphology and Antimicrobial Activity in Streptomyces.</title>
        <authorList>
            <person name="Kang H.J."/>
            <person name="Kim S.B."/>
        </authorList>
    </citation>
    <scope>NUCLEOTIDE SEQUENCE [LARGE SCALE GENOMIC DNA]</scope>
    <source>
        <strain evidence="1 2">BH38</strain>
    </source>
</reference>
<organism evidence="1 2">
    <name type="scientific">Streptomyces hundungensis</name>
    <dbReference type="NCBI Taxonomy" id="1077946"/>
    <lineage>
        <taxon>Bacteria</taxon>
        <taxon>Bacillati</taxon>
        <taxon>Actinomycetota</taxon>
        <taxon>Actinomycetes</taxon>
        <taxon>Kitasatosporales</taxon>
        <taxon>Streptomycetaceae</taxon>
        <taxon>Streptomyces</taxon>
    </lineage>
</organism>
<evidence type="ECO:0000313" key="1">
    <source>
        <dbReference type="EMBL" id="AYG84459.1"/>
    </source>
</evidence>
<keyword evidence="2" id="KW-1185">Reference proteome</keyword>
<dbReference type="Proteomes" id="UP000271554">
    <property type="component" value="Chromosome"/>
</dbReference>
<sequence>MSSAITTPSAARADERFLLVLSAASGATDAFAFLCLGKVFAGVMTGNLVLVGASVGAGDHDVVPRALTALVGYGLGTAGAARVAARWSPRPLLAAQTALLALAAVGWGLGFGRSLGSQVVLLLAAALAMGVQARAWSAPTTYFTGTVTGLAGRLANREARHQDRWVAGRLAAVVAGAAVTALLVQCCSRAGGGAGVALCLVAFALLPRR</sequence>
<evidence type="ECO:0000313" key="2">
    <source>
        <dbReference type="Proteomes" id="UP000271554"/>
    </source>
</evidence>
<dbReference type="PANTHER" id="PTHR37314:SF4">
    <property type="entry name" value="UPF0700 TRANSMEMBRANE PROTEIN YOAK"/>
    <property type="match status" value="1"/>
</dbReference>
<dbReference type="PANTHER" id="PTHR37314">
    <property type="entry name" value="SLR0142 PROTEIN"/>
    <property type="match status" value="1"/>
</dbReference>
<dbReference type="Pfam" id="PF06912">
    <property type="entry name" value="DUF1275"/>
    <property type="match status" value="1"/>
</dbReference>
<dbReference type="RefSeq" id="WP_162952653.1">
    <property type="nucleotide sequence ID" value="NZ_CP032698.1"/>
</dbReference>
<gene>
    <name evidence="1" type="ORF">DWB77_06673</name>
</gene>
<proteinExistence type="predicted"/>
<name>A0A387HLT1_9ACTN</name>
<dbReference type="AlphaFoldDB" id="A0A387HLT1"/>
<dbReference type="InterPro" id="IPR010699">
    <property type="entry name" value="DUF1275"/>
</dbReference>
<protein>
    <recommendedName>
        <fullName evidence="3">DUF1275 domain-containing protein</fullName>
    </recommendedName>
</protein>
<dbReference type="KEGG" id="shun:DWB77_06673"/>
<evidence type="ECO:0008006" key="3">
    <source>
        <dbReference type="Google" id="ProtNLM"/>
    </source>
</evidence>
<dbReference type="EMBL" id="CP032698">
    <property type="protein sequence ID" value="AYG84459.1"/>
    <property type="molecule type" value="Genomic_DNA"/>
</dbReference>